<protein>
    <recommendedName>
        <fullName evidence="3">Sensor histidine kinase</fullName>
    </recommendedName>
</protein>
<dbReference type="PANTHER" id="PTHR30348:SF4">
    <property type="entry name" value="DUF72 DOMAIN-CONTAINING PROTEIN"/>
    <property type="match status" value="1"/>
</dbReference>
<evidence type="ECO:0008006" key="3">
    <source>
        <dbReference type="Google" id="ProtNLM"/>
    </source>
</evidence>
<dbReference type="EMBL" id="BMGP01000001">
    <property type="protein sequence ID" value="GGF15738.1"/>
    <property type="molecule type" value="Genomic_DNA"/>
</dbReference>
<comment type="caution">
    <text evidence="1">The sequence shown here is derived from an EMBL/GenBank/DDBJ whole genome shotgun (WGS) entry which is preliminary data.</text>
</comment>
<accession>A0A917ETZ4</accession>
<reference evidence="1 2" key="1">
    <citation type="journal article" date="2014" name="Int. J. Syst. Evol. Microbiol.">
        <title>Complete genome sequence of Corynebacterium casei LMG S-19264T (=DSM 44701T), isolated from a smear-ripened cheese.</title>
        <authorList>
            <consortium name="US DOE Joint Genome Institute (JGI-PGF)"/>
            <person name="Walter F."/>
            <person name="Albersmeier A."/>
            <person name="Kalinowski J."/>
            <person name="Ruckert C."/>
        </authorList>
    </citation>
    <scope>NUCLEOTIDE SEQUENCE [LARGE SCALE GENOMIC DNA]</scope>
    <source>
        <strain evidence="1 2">CGMCC 1.12976</strain>
    </source>
</reference>
<evidence type="ECO:0000313" key="2">
    <source>
        <dbReference type="Proteomes" id="UP000598775"/>
    </source>
</evidence>
<dbReference type="Proteomes" id="UP000598775">
    <property type="component" value="Unassembled WGS sequence"/>
</dbReference>
<dbReference type="PANTHER" id="PTHR30348">
    <property type="entry name" value="UNCHARACTERIZED PROTEIN YECE"/>
    <property type="match status" value="1"/>
</dbReference>
<evidence type="ECO:0000313" key="1">
    <source>
        <dbReference type="EMBL" id="GGF15738.1"/>
    </source>
</evidence>
<name>A0A917ETZ4_9MICO</name>
<dbReference type="Gene3D" id="3.20.20.410">
    <property type="entry name" value="Protein of unknown function UPF0759"/>
    <property type="match status" value="1"/>
</dbReference>
<dbReference type="InterPro" id="IPR036520">
    <property type="entry name" value="UPF0759_sf"/>
</dbReference>
<dbReference type="Pfam" id="PF01904">
    <property type="entry name" value="DUF72"/>
    <property type="match status" value="1"/>
</dbReference>
<keyword evidence="2" id="KW-1185">Reference proteome</keyword>
<organism evidence="1 2">
    <name type="scientific">Subtercola lobariae</name>
    <dbReference type="NCBI Taxonomy" id="1588641"/>
    <lineage>
        <taxon>Bacteria</taxon>
        <taxon>Bacillati</taxon>
        <taxon>Actinomycetota</taxon>
        <taxon>Actinomycetes</taxon>
        <taxon>Micrococcales</taxon>
        <taxon>Microbacteriaceae</taxon>
        <taxon>Subtercola</taxon>
    </lineage>
</organism>
<proteinExistence type="predicted"/>
<sequence>MSGANDGRGIWVGTSGWSYEHWNGPLYSPDLRPWQRLDRYTAEFSTVELNASFYRWPTDRAFASWRRRMPEGFRLSVKAPRGLTHGKKLYSPELWATRIARSWHELGDKRAVLLVQLPPTMPRDDERLNYFLGTLPHWLRVAVELRHPSWNDPEVFDLLERHNAAYCVMSGANLPCVIRATSDIVYVRLHGPDHEYLYGGSYSDADLSWWADRASEWHGSGKAVYLYFNNDGGGNAVDNARTLRRLLTERGFLA</sequence>
<dbReference type="InterPro" id="IPR002763">
    <property type="entry name" value="DUF72"/>
</dbReference>
<gene>
    <name evidence="1" type="ORF">GCM10011399_06970</name>
</gene>
<dbReference type="RefSeq" id="WP_188673700.1">
    <property type="nucleotide sequence ID" value="NZ_BMGP01000001.1"/>
</dbReference>
<dbReference type="AlphaFoldDB" id="A0A917ETZ4"/>
<dbReference type="SUPFAM" id="SSF117396">
    <property type="entry name" value="TM1631-like"/>
    <property type="match status" value="1"/>
</dbReference>